<evidence type="ECO:0000313" key="2">
    <source>
        <dbReference type="EMBL" id="GBF97863.1"/>
    </source>
</evidence>
<dbReference type="Proteomes" id="UP000247498">
    <property type="component" value="Unassembled WGS sequence"/>
</dbReference>
<feature type="chain" id="PRO_5016117848" evidence="1">
    <location>
        <begin position="21"/>
        <end position="169"/>
    </location>
</feature>
<evidence type="ECO:0000313" key="3">
    <source>
        <dbReference type="Proteomes" id="UP000247498"/>
    </source>
</evidence>
<keyword evidence="1" id="KW-0732">Signal</keyword>
<dbReference type="AlphaFoldDB" id="A0A2V0PIT2"/>
<name>A0A2V0PIT2_9CHLO</name>
<gene>
    <name evidence="2" type="ORF">Rsub_11213</name>
</gene>
<reference evidence="2 3" key="1">
    <citation type="journal article" date="2018" name="Sci. Rep.">
        <title>Raphidocelis subcapitata (=Pseudokirchneriella subcapitata) provides an insight into genome evolution and environmental adaptations in the Sphaeropleales.</title>
        <authorList>
            <person name="Suzuki S."/>
            <person name="Yamaguchi H."/>
            <person name="Nakajima N."/>
            <person name="Kawachi M."/>
        </authorList>
    </citation>
    <scope>NUCLEOTIDE SEQUENCE [LARGE SCALE GENOMIC DNA]</scope>
    <source>
        <strain evidence="2 3">NIES-35</strain>
    </source>
</reference>
<keyword evidence="3" id="KW-1185">Reference proteome</keyword>
<sequence length="169" mass="17592">MAKFALSLALLAMLVLASEAASSWTALCRQAGKPTKFKSKLTNGGKTVGSCQWCFVAKLSGTGYSKIRVNGVQDLRAVNFYTGSDAPKASDMTVTASTNITWQPVNTGNAFYTTNLNAITAAGNPVYADLNVKGCEGQLYCGIVTGPPGTEGVKQPASLCKKRAGPGCN</sequence>
<comment type="caution">
    <text evidence="2">The sequence shown here is derived from an EMBL/GenBank/DDBJ whole genome shotgun (WGS) entry which is preliminary data.</text>
</comment>
<proteinExistence type="predicted"/>
<dbReference type="InParanoid" id="A0A2V0PIT2"/>
<evidence type="ECO:0000256" key="1">
    <source>
        <dbReference type="SAM" id="SignalP"/>
    </source>
</evidence>
<feature type="signal peptide" evidence="1">
    <location>
        <begin position="1"/>
        <end position="20"/>
    </location>
</feature>
<protein>
    <submittedName>
        <fullName evidence="2">Uncharacterized protein</fullName>
    </submittedName>
</protein>
<dbReference type="EMBL" id="BDRX01000109">
    <property type="protein sequence ID" value="GBF97863.1"/>
    <property type="molecule type" value="Genomic_DNA"/>
</dbReference>
<organism evidence="2 3">
    <name type="scientific">Raphidocelis subcapitata</name>
    <dbReference type="NCBI Taxonomy" id="307507"/>
    <lineage>
        <taxon>Eukaryota</taxon>
        <taxon>Viridiplantae</taxon>
        <taxon>Chlorophyta</taxon>
        <taxon>core chlorophytes</taxon>
        <taxon>Chlorophyceae</taxon>
        <taxon>CS clade</taxon>
        <taxon>Sphaeropleales</taxon>
        <taxon>Selenastraceae</taxon>
        <taxon>Raphidocelis</taxon>
    </lineage>
</organism>
<accession>A0A2V0PIT2</accession>